<accession>X6L7C1</accession>
<gene>
    <name evidence="2" type="ORF">RFI_40316</name>
</gene>
<comment type="caution">
    <text evidence="2">The sequence shown here is derived from an EMBL/GenBank/DDBJ whole genome shotgun (WGS) entry which is preliminary data.</text>
</comment>
<dbReference type="Proteomes" id="UP000023152">
    <property type="component" value="Unassembled WGS sequence"/>
</dbReference>
<sequence length="80" mass="9742">MKKIFKFMIVFVGSIVKEKNGKVWENEGKWRKKKGNGEKRGEIKKIKKMNNKNKKEMEKNIKKKMTMRKKNKKKEQKEQK</sequence>
<evidence type="ECO:0000256" key="1">
    <source>
        <dbReference type="SAM" id="MobiDB-lite"/>
    </source>
</evidence>
<protein>
    <submittedName>
        <fullName evidence="2">Uncharacterized protein</fullName>
    </submittedName>
</protein>
<proteinExistence type="predicted"/>
<feature type="region of interest" description="Disordered" evidence="1">
    <location>
        <begin position="48"/>
        <end position="80"/>
    </location>
</feature>
<dbReference type="EMBL" id="ASPP01050469">
    <property type="protein sequence ID" value="ETN97215.1"/>
    <property type="molecule type" value="Genomic_DNA"/>
</dbReference>
<keyword evidence="3" id="KW-1185">Reference proteome</keyword>
<evidence type="ECO:0000313" key="3">
    <source>
        <dbReference type="Proteomes" id="UP000023152"/>
    </source>
</evidence>
<feature type="compositionally biased region" description="Basic residues" evidence="1">
    <location>
        <begin position="61"/>
        <end position="74"/>
    </location>
</feature>
<reference evidence="2 3" key="1">
    <citation type="journal article" date="2013" name="Curr. Biol.">
        <title>The Genome of the Foraminiferan Reticulomyxa filosa.</title>
        <authorList>
            <person name="Glockner G."/>
            <person name="Hulsmann N."/>
            <person name="Schleicher M."/>
            <person name="Noegel A.A."/>
            <person name="Eichinger L."/>
            <person name="Gallinger C."/>
            <person name="Pawlowski J."/>
            <person name="Sierra R."/>
            <person name="Euteneuer U."/>
            <person name="Pillet L."/>
            <person name="Moustafa A."/>
            <person name="Platzer M."/>
            <person name="Groth M."/>
            <person name="Szafranski K."/>
            <person name="Schliwa M."/>
        </authorList>
    </citation>
    <scope>NUCLEOTIDE SEQUENCE [LARGE SCALE GENOMIC DNA]</scope>
</reference>
<name>X6L7C1_RETFI</name>
<organism evidence="2 3">
    <name type="scientific">Reticulomyxa filosa</name>
    <dbReference type="NCBI Taxonomy" id="46433"/>
    <lineage>
        <taxon>Eukaryota</taxon>
        <taxon>Sar</taxon>
        <taxon>Rhizaria</taxon>
        <taxon>Retaria</taxon>
        <taxon>Foraminifera</taxon>
        <taxon>Monothalamids</taxon>
        <taxon>Reticulomyxidae</taxon>
        <taxon>Reticulomyxa</taxon>
    </lineage>
</organism>
<evidence type="ECO:0000313" key="2">
    <source>
        <dbReference type="EMBL" id="ETN97215.1"/>
    </source>
</evidence>
<dbReference type="AlphaFoldDB" id="X6L7C1"/>